<sequence>MEVLKLSKFKLQLRALVTEVRDLRERERSATEQLHALIQKQKQNDEDHVRKLQELQAELASTAEMRQKIERKMNHLRDDNTLLENRQKELKATIQTLLQSRDDFINAYQESTCEMRRSIETRDRKLSLLSEKLNSHIMLFDSIEKEALSIKQVMDNVKGLISHKEELVSSLKSKVNEVCAYEKLFKEKINYLENKVKNDEEELKRKDGIIAQLEEQLEAAKVSNGRQSQMEDLRKALFEKDVVIQNLVTEKKALLLEVEGLAIVLQKIQDTIQIMNEEDKTKFSSIVERKENFGMVTSNENTGNEGDVQMTDSRSAIEGCREGAAANSESSCCEKHYSYWNLLQEDNHLNSRTFEFACSPTKSACSEPQSADHARNMSIHDEKEQSFDAFKMPLWNRNRWKMEARVQIFLHFAQVQLSFTENSYWGNR</sequence>
<name>A0A8B8R4E2_9MYRT</name>
<dbReference type="RefSeq" id="XP_030553352.1">
    <property type="nucleotide sequence ID" value="XM_030697492.2"/>
</dbReference>
<evidence type="ECO:0000313" key="2">
    <source>
        <dbReference type="Proteomes" id="UP000827889"/>
    </source>
</evidence>
<proteinExistence type="predicted"/>
<dbReference type="OrthoDB" id="1923550at2759"/>
<reference evidence="3" key="1">
    <citation type="submission" date="2025-08" db="UniProtKB">
        <authorList>
            <consortium name="RefSeq"/>
        </authorList>
    </citation>
    <scope>IDENTIFICATION</scope>
    <source>
        <tissue evidence="3">Leaf</tissue>
    </source>
</reference>
<dbReference type="KEGG" id="rarg:115757309"/>
<evidence type="ECO:0000313" key="3">
    <source>
        <dbReference type="RefSeq" id="XP_030553352.1"/>
    </source>
</evidence>
<evidence type="ECO:0000256" key="1">
    <source>
        <dbReference type="SAM" id="Coils"/>
    </source>
</evidence>
<dbReference type="Proteomes" id="UP000827889">
    <property type="component" value="Chromosome 6"/>
</dbReference>
<protein>
    <submittedName>
        <fullName evidence="3">Polyamine-modulated factor 1-binding protein 1 isoform X1</fullName>
    </submittedName>
</protein>
<keyword evidence="2" id="KW-1185">Reference proteome</keyword>
<dbReference type="AlphaFoldDB" id="A0A8B8R4E2"/>
<keyword evidence="1" id="KW-0175">Coiled coil</keyword>
<dbReference type="GeneID" id="115757309"/>
<organism evidence="2 3">
    <name type="scientific">Rhodamnia argentea</name>
    <dbReference type="NCBI Taxonomy" id="178133"/>
    <lineage>
        <taxon>Eukaryota</taxon>
        <taxon>Viridiplantae</taxon>
        <taxon>Streptophyta</taxon>
        <taxon>Embryophyta</taxon>
        <taxon>Tracheophyta</taxon>
        <taxon>Spermatophyta</taxon>
        <taxon>Magnoliopsida</taxon>
        <taxon>eudicotyledons</taxon>
        <taxon>Gunneridae</taxon>
        <taxon>Pentapetalae</taxon>
        <taxon>rosids</taxon>
        <taxon>malvids</taxon>
        <taxon>Myrtales</taxon>
        <taxon>Myrtaceae</taxon>
        <taxon>Myrtoideae</taxon>
        <taxon>Myrteae</taxon>
        <taxon>Australasian group</taxon>
        <taxon>Rhodamnia</taxon>
    </lineage>
</organism>
<feature type="coiled-coil region" evidence="1">
    <location>
        <begin position="182"/>
        <end position="230"/>
    </location>
</feature>
<feature type="coiled-coil region" evidence="1">
    <location>
        <begin position="6"/>
        <end position="93"/>
    </location>
</feature>
<gene>
    <name evidence="3" type="primary">LOC115757309</name>
</gene>
<accession>A0A8B8R4E2</accession>